<evidence type="ECO:0000313" key="2">
    <source>
        <dbReference type="Proteomes" id="UP001055811"/>
    </source>
</evidence>
<protein>
    <submittedName>
        <fullName evidence="1">Uncharacterized protein</fullName>
    </submittedName>
</protein>
<accession>A0ACB9DVD0</accession>
<keyword evidence="2" id="KW-1185">Reference proteome</keyword>
<name>A0ACB9DVD0_CICIN</name>
<organism evidence="1 2">
    <name type="scientific">Cichorium intybus</name>
    <name type="common">Chicory</name>
    <dbReference type="NCBI Taxonomy" id="13427"/>
    <lineage>
        <taxon>Eukaryota</taxon>
        <taxon>Viridiplantae</taxon>
        <taxon>Streptophyta</taxon>
        <taxon>Embryophyta</taxon>
        <taxon>Tracheophyta</taxon>
        <taxon>Spermatophyta</taxon>
        <taxon>Magnoliopsida</taxon>
        <taxon>eudicotyledons</taxon>
        <taxon>Gunneridae</taxon>
        <taxon>Pentapetalae</taxon>
        <taxon>asterids</taxon>
        <taxon>campanulids</taxon>
        <taxon>Asterales</taxon>
        <taxon>Asteraceae</taxon>
        <taxon>Cichorioideae</taxon>
        <taxon>Cichorieae</taxon>
        <taxon>Cichoriinae</taxon>
        <taxon>Cichorium</taxon>
    </lineage>
</organism>
<comment type="caution">
    <text evidence="1">The sequence shown here is derived from an EMBL/GenBank/DDBJ whole genome shotgun (WGS) entry which is preliminary data.</text>
</comment>
<gene>
    <name evidence="1" type="ORF">L2E82_20804</name>
</gene>
<proteinExistence type="predicted"/>
<dbReference type="Proteomes" id="UP001055811">
    <property type="component" value="Linkage Group LG04"/>
</dbReference>
<sequence length="72" mass="8550">MVKKEEARERSRERAREEHGRSWKIKKLEKFFKGINSRGPCQVIIVSKEYKYKERVASLLTIHEVKSYAIIG</sequence>
<evidence type="ECO:0000313" key="1">
    <source>
        <dbReference type="EMBL" id="KAI3750176.1"/>
    </source>
</evidence>
<dbReference type="EMBL" id="CM042012">
    <property type="protein sequence ID" value="KAI3750176.1"/>
    <property type="molecule type" value="Genomic_DNA"/>
</dbReference>
<reference evidence="1 2" key="2">
    <citation type="journal article" date="2022" name="Mol. Ecol. Resour.">
        <title>The genomes of chicory, endive, great burdock and yacon provide insights into Asteraceae paleo-polyploidization history and plant inulin production.</title>
        <authorList>
            <person name="Fan W."/>
            <person name="Wang S."/>
            <person name="Wang H."/>
            <person name="Wang A."/>
            <person name="Jiang F."/>
            <person name="Liu H."/>
            <person name="Zhao H."/>
            <person name="Xu D."/>
            <person name="Zhang Y."/>
        </authorList>
    </citation>
    <scope>NUCLEOTIDE SEQUENCE [LARGE SCALE GENOMIC DNA]</scope>
    <source>
        <strain evidence="2">cv. Punajuju</strain>
        <tissue evidence="1">Leaves</tissue>
    </source>
</reference>
<reference evidence="2" key="1">
    <citation type="journal article" date="2022" name="Mol. Ecol. Resour.">
        <title>The genomes of chicory, endive, great burdock and yacon provide insights into Asteraceae palaeo-polyploidization history and plant inulin production.</title>
        <authorList>
            <person name="Fan W."/>
            <person name="Wang S."/>
            <person name="Wang H."/>
            <person name="Wang A."/>
            <person name="Jiang F."/>
            <person name="Liu H."/>
            <person name="Zhao H."/>
            <person name="Xu D."/>
            <person name="Zhang Y."/>
        </authorList>
    </citation>
    <scope>NUCLEOTIDE SEQUENCE [LARGE SCALE GENOMIC DNA]</scope>
    <source>
        <strain evidence="2">cv. Punajuju</strain>
    </source>
</reference>